<protein>
    <submittedName>
        <fullName evidence="3">YycH family protein</fullName>
    </submittedName>
</protein>
<reference evidence="3 4" key="1">
    <citation type="journal article" date="2015" name="Genome Announc.">
        <title>Expanding the biotechnology potential of lactobacilli through comparative genomics of 213 strains and associated genera.</title>
        <authorList>
            <person name="Sun Z."/>
            <person name="Harris H.M."/>
            <person name="McCann A."/>
            <person name="Guo C."/>
            <person name="Argimon S."/>
            <person name="Zhang W."/>
            <person name="Yang X."/>
            <person name="Jeffery I.B."/>
            <person name="Cooney J.C."/>
            <person name="Kagawa T.F."/>
            <person name="Liu W."/>
            <person name="Song Y."/>
            <person name="Salvetti E."/>
            <person name="Wrobel A."/>
            <person name="Rasinkangas P."/>
            <person name="Parkhill J."/>
            <person name="Rea M.C."/>
            <person name="O'Sullivan O."/>
            <person name="Ritari J."/>
            <person name="Douillard F.P."/>
            <person name="Paul Ross R."/>
            <person name="Yang R."/>
            <person name="Briner A.E."/>
            <person name="Felis G.E."/>
            <person name="de Vos W.M."/>
            <person name="Barrangou R."/>
            <person name="Klaenhammer T.R."/>
            <person name="Caufield P.W."/>
            <person name="Cui Y."/>
            <person name="Zhang H."/>
            <person name="O'Toole P.W."/>
        </authorList>
    </citation>
    <scope>NUCLEOTIDE SEQUENCE [LARGE SCALE GENOMIC DNA]</scope>
    <source>
        <strain evidence="3 4">DSM 15638</strain>
    </source>
</reference>
<feature type="transmembrane region" description="Helical" evidence="1">
    <location>
        <begin position="6"/>
        <end position="25"/>
    </location>
</feature>
<proteinExistence type="predicted"/>
<dbReference type="EMBL" id="AZDI01000004">
    <property type="protein sequence ID" value="KRK45848.1"/>
    <property type="molecule type" value="Genomic_DNA"/>
</dbReference>
<keyword evidence="1" id="KW-1133">Transmembrane helix</keyword>
<keyword evidence="4" id="KW-1185">Reference proteome</keyword>
<dbReference type="InterPro" id="IPR018604">
    <property type="entry name" value="YycI-like"/>
</dbReference>
<sequence length="273" mass="30598">MDFKRIEIIFIIVFLGLNIFLFTSLRQNQKIEISSSSSAGTTKTGTTLKEMREDNIKYGSVSNKVGTGVYIANKASDSLKNDTAQLQEQVTSYKDNTLSSVFVTPISILDGVNPNKTIDKTIVDNKKLILHGADYRYNDSLSTDTEVVYSQVVYGKMVYADVGLIKFTIKENKVVGYSQTYMANTEKLRENESIISQQQAILILYQYNQFVSASKVKWSEMGYAELLSLDKKYSVYIPVWIVAIKNPSNGAIQYKQVNAFSGAIMKDSNSILN</sequence>
<dbReference type="OrthoDB" id="2135943at2"/>
<keyword evidence="1" id="KW-0472">Membrane</keyword>
<dbReference type="RefSeq" id="WP_057974139.1">
    <property type="nucleotide sequence ID" value="NZ_AZDI01000004.1"/>
</dbReference>
<organism evidence="3 4">
    <name type="scientific">Dellaglioa algida DSM 15638</name>
    <dbReference type="NCBI Taxonomy" id="1423719"/>
    <lineage>
        <taxon>Bacteria</taxon>
        <taxon>Bacillati</taxon>
        <taxon>Bacillota</taxon>
        <taxon>Bacilli</taxon>
        <taxon>Lactobacillales</taxon>
        <taxon>Lactobacillaceae</taxon>
        <taxon>Dellaglioa</taxon>
    </lineage>
</organism>
<keyword evidence="1" id="KW-0812">Transmembrane</keyword>
<dbReference type="AlphaFoldDB" id="A0A0R1HIE1"/>
<dbReference type="GO" id="GO:0016020">
    <property type="term" value="C:membrane"/>
    <property type="evidence" value="ECO:0007669"/>
    <property type="project" value="InterPro"/>
</dbReference>
<dbReference type="Proteomes" id="UP000051450">
    <property type="component" value="Unassembled WGS sequence"/>
</dbReference>
<dbReference type="Pfam" id="PF09648">
    <property type="entry name" value="YycI"/>
    <property type="match status" value="1"/>
</dbReference>
<feature type="domain" description="Regulatory protein YycH-like" evidence="2">
    <location>
        <begin position="43"/>
        <end position="260"/>
    </location>
</feature>
<evidence type="ECO:0000259" key="2">
    <source>
        <dbReference type="Pfam" id="PF09648"/>
    </source>
</evidence>
<dbReference type="Gene3D" id="2.40.128.690">
    <property type="entry name" value="YycH protein, domain 3-like"/>
    <property type="match status" value="1"/>
</dbReference>
<gene>
    <name evidence="3" type="ORF">FC66_GL001079</name>
</gene>
<evidence type="ECO:0000313" key="3">
    <source>
        <dbReference type="EMBL" id="KRK45848.1"/>
    </source>
</evidence>
<dbReference type="PATRIC" id="fig|1423719.4.peg.1100"/>
<comment type="caution">
    <text evidence="3">The sequence shown here is derived from an EMBL/GenBank/DDBJ whole genome shotgun (WGS) entry which is preliminary data.</text>
</comment>
<dbReference type="STRING" id="1423719.FC66_GL001079"/>
<evidence type="ECO:0000256" key="1">
    <source>
        <dbReference type="SAM" id="Phobius"/>
    </source>
</evidence>
<accession>A0A0R1HIE1</accession>
<name>A0A0R1HIE1_9LACO</name>
<evidence type="ECO:0000313" key="4">
    <source>
        <dbReference type="Proteomes" id="UP000051450"/>
    </source>
</evidence>